<proteinExistence type="predicted"/>
<accession>A0A8H2VKD4</accession>
<evidence type="ECO:0000259" key="1">
    <source>
        <dbReference type="Pfam" id="PF20150"/>
    </source>
</evidence>
<dbReference type="InterPro" id="IPR045518">
    <property type="entry name" value="2EXR"/>
</dbReference>
<reference evidence="2" key="1">
    <citation type="submission" date="2020-10" db="EMBL/GenBank/DDBJ databases">
        <authorList>
            <person name="Kusch S."/>
        </authorList>
    </citation>
    <scope>NUCLEOTIDE SEQUENCE</scope>
    <source>
        <strain evidence="2">SwB9</strain>
    </source>
</reference>
<sequence>MDILFKTAWFRLVKKQKPSKNCWMTWNKLLIKMISYFFKQVRYNETITFLGIVPESFFANKSSVHTKDIATCTRDWVASISEKLHQECLSSIALRKVIVDQWMCHYAEKKAIFTSQQEQSGAGNGAMYALTQRMVELHNRSQPTEMIQGVLPNTHFQRLMSDDFVLRSKETLLEAQRQRSQIQSEFLPGRNTTKLFKSIWPCSQKQAPVDQAIAHFTSPQNPTIKFPRFLSLPLEPRRMVWKAALLDGRIVSKRKWVPEQLSSEEPCYRLALQLACKESYKVMHESYTLVLELKTDTMASTIWRIYAAFLYWDRKFFGLTGVKHLALKVFHFDDILGQKHCVDKTRKEALDRIEASCPNLKSLTITWTSERCVRKYFGDDSIQGSDYKLIDIDSNFVDHMAEIPVKDQATREAMRID</sequence>
<comment type="caution">
    <text evidence="2">The sequence shown here is derived from an EMBL/GenBank/DDBJ whole genome shotgun (WGS) entry which is preliminary data.</text>
</comment>
<dbReference type="AlphaFoldDB" id="A0A8H2VKD4"/>
<feature type="domain" description="2EXR" evidence="1">
    <location>
        <begin position="226"/>
        <end position="298"/>
    </location>
</feature>
<protein>
    <submittedName>
        <fullName evidence="2">1d543b52-3f56-4f0f-b9bd-7edc6883aacb-CDS</fullName>
    </submittedName>
</protein>
<evidence type="ECO:0000313" key="2">
    <source>
        <dbReference type="EMBL" id="CAD6439129.1"/>
    </source>
</evidence>
<name>A0A8H2VKD4_9HELO</name>
<organism evidence="2 3">
    <name type="scientific">Sclerotinia trifoliorum</name>
    <dbReference type="NCBI Taxonomy" id="28548"/>
    <lineage>
        <taxon>Eukaryota</taxon>
        <taxon>Fungi</taxon>
        <taxon>Dikarya</taxon>
        <taxon>Ascomycota</taxon>
        <taxon>Pezizomycotina</taxon>
        <taxon>Leotiomycetes</taxon>
        <taxon>Helotiales</taxon>
        <taxon>Sclerotiniaceae</taxon>
        <taxon>Sclerotinia</taxon>
    </lineage>
</organism>
<keyword evidence="3" id="KW-1185">Reference proteome</keyword>
<dbReference type="Proteomes" id="UP000624404">
    <property type="component" value="Unassembled WGS sequence"/>
</dbReference>
<dbReference type="EMBL" id="CAJHIA010000002">
    <property type="protein sequence ID" value="CAD6439129.1"/>
    <property type="molecule type" value="Genomic_DNA"/>
</dbReference>
<gene>
    <name evidence="2" type="ORF">SCLTRI_LOCUS60</name>
</gene>
<dbReference type="Pfam" id="PF20150">
    <property type="entry name" value="2EXR"/>
    <property type="match status" value="1"/>
</dbReference>
<dbReference type="OrthoDB" id="3533210at2759"/>
<evidence type="ECO:0000313" key="3">
    <source>
        <dbReference type="Proteomes" id="UP000624404"/>
    </source>
</evidence>